<dbReference type="GO" id="GO:0005662">
    <property type="term" value="C:DNA replication factor A complex"/>
    <property type="evidence" value="ECO:0007669"/>
    <property type="project" value="TreeGrafter"/>
</dbReference>
<dbReference type="GO" id="GO:0000724">
    <property type="term" value="P:double-strand break repair via homologous recombination"/>
    <property type="evidence" value="ECO:0007669"/>
    <property type="project" value="TreeGrafter"/>
</dbReference>
<dbReference type="GeneTree" id="ENSGT00390000008029"/>
<dbReference type="GO" id="GO:0003684">
    <property type="term" value="F:damaged DNA binding"/>
    <property type="evidence" value="ECO:0007669"/>
    <property type="project" value="TreeGrafter"/>
</dbReference>
<name>A0A3Q1BFG3_AMPOC</name>
<dbReference type="Pfam" id="PF08661">
    <property type="entry name" value="Rep_fac-A_3"/>
    <property type="match status" value="2"/>
</dbReference>
<evidence type="ECO:0008006" key="6">
    <source>
        <dbReference type="Google" id="ProtNLM"/>
    </source>
</evidence>
<dbReference type="SUPFAM" id="SSF50249">
    <property type="entry name" value="Nucleic acid-binding proteins"/>
    <property type="match status" value="2"/>
</dbReference>
<evidence type="ECO:0000256" key="1">
    <source>
        <dbReference type="ARBA" id="ARBA00004123"/>
    </source>
</evidence>
<dbReference type="OrthoDB" id="188186at2759"/>
<dbReference type="GO" id="GO:0006298">
    <property type="term" value="P:mismatch repair"/>
    <property type="evidence" value="ECO:0007669"/>
    <property type="project" value="TreeGrafter"/>
</dbReference>
<dbReference type="InterPro" id="IPR012340">
    <property type="entry name" value="NA-bd_OB-fold"/>
</dbReference>
<sequence>MAGMLDVPKPRINCSMLSQHISRAVCFVGRVEKVHPTGKTFSVSDGEGNNATVELNEPVTSGPRACHPNGPHSITKSLDRCTLSSHQKGATHLVAKEIQYELEEELSGIVEVIGMVSNKGAIMATTYDILREDKGTPFDLELYNEAVKLIHDFPQHYPFEVAASG</sequence>
<reference evidence="4" key="2">
    <citation type="submission" date="2025-08" db="UniProtKB">
        <authorList>
            <consortium name="Ensembl"/>
        </authorList>
    </citation>
    <scope>IDENTIFICATION</scope>
</reference>
<dbReference type="Ensembl" id="ENSAOCT00000030205.2">
    <property type="protein sequence ID" value="ENSAOCP00000011324.1"/>
    <property type="gene ID" value="ENSAOCG00000015606.2"/>
</dbReference>
<reference evidence="4" key="3">
    <citation type="submission" date="2025-09" db="UniProtKB">
        <authorList>
            <consortium name="Ensembl"/>
        </authorList>
    </citation>
    <scope>IDENTIFICATION</scope>
</reference>
<dbReference type="AlphaFoldDB" id="A0A3Q1BFG3"/>
<dbReference type="GO" id="GO:0006289">
    <property type="term" value="P:nucleotide-excision repair"/>
    <property type="evidence" value="ECO:0007669"/>
    <property type="project" value="TreeGrafter"/>
</dbReference>
<dbReference type="PANTHER" id="PTHR15114:SF1">
    <property type="entry name" value="REPLICATION PROTEIN A 14 KDA SUBUNIT"/>
    <property type="match status" value="1"/>
</dbReference>
<dbReference type="GO" id="GO:0003697">
    <property type="term" value="F:single-stranded DNA binding"/>
    <property type="evidence" value="ECO:0007669"/>
    <property type="project" value="TreeGrafter"/>
</dbReference>
<protein>
    <recommendedName>
        <fullName evidence="6">Replication protein A C-terminal domain-containing protein</fullName>
    </recommendedName>
</protein>
<dbReference type="Proteomes" id="UP001501940">
    <property type="component" value="Chromosome 15"/>
</dbReference>
<evidence type="ECO:0000256" key="2">
    <source>
        <dbReference type="ARBA" id="ARBA00009761"/>
    </source>
</evidence>
<dbReference type="Gene3D" id="2.40.50.140">
    <property type="entry name" value="Nucleic acid-binding proteins"/>
    <property type="match status" value="2"/>
</dbReference>
<gene>
    <name evidence="4" type="primary">RPA3</name>
</gene>
<reference evidence="4 5" key="1">
    <citation type="submission" date="2022-01" db="EMBL/GenBank/DDBJ databases">
        <title>A chromosome-scale genome assembly of the false clownfish, Amphiprion ocellaris.</title>
        <authorList>
            <person name="Ryu T."/>
        </authorList>
    </citation>
    <scope>NUCLEOTIDE SEQUENCE [LARGE SCALE GENOMIC DNA]</scope>
</reference>
<accession>A0A3Q1BFG3</accession>
<keyword evidence="5" id="KW-1185">Reference proteome</keyword>
<keyword evidence="3" id="KW-0539">Nucleus</keyword>
<dbReference type="STRING" id="80972.ENSAOCP00000011324"/>
<evidence type="ECO:0000313" key="5">
    <source>
        <dbReference type="Proteomes" id="UP001501940"/>
    </source>
</evidence>
<dbReference type="GO" id="GO:0035861">
    <property type="term" value="C:site of double-strand break"/>
    <property type="evidence" value="ECO:0007669"/>
    <property type="project" value="TreeGrafter"/>
</dbReference>
<comment type="subcellular location">
    <subcellularLocation>
        <location evidence="1">Nucleus</location>
    </subcellularLocation>
</comment>
<dbReference type="GO" id="GO:0006260">
    <property type="term" value="P:DNA replication"/>
    <property type="evidence" value="ECO:0007669"/>
    <property type="project" value="InterPro"/>
</dbReference>
<dbReference type="CDD" id="cd04479">
    <property type="entry name" value="RPA3"/>
    <property type="match status" value="1"/>
</dbReference>
<dbReference type="RefSeq" id="XP_054873668.1">
    <property type="nucleotide sequence ID" value="XM_055017693.1"/>
</dbReference>
<dbReference type="PANTHER" id="PTHR15114">
    <property type="entry name" value="REPLICATION PROTEIN A3"/>
    <property type="match status" value="1"/>
</dbReference>
<evidence type="ECO:0000256" key="3">
    <source>
        <dbReference type="ARBA" id="ARBA00023242"/>
    </source>
</evidence>
<dbReference type="InterPro" id="IPR013970">
    <property type="entry name" value="Rfa2"/>
</dbReference>
<comment type="similarity">
    <text evidence="2">Belongs to the replication factor A protein 3 family.</text>
</comment>
<evidence type="ECO:0000313" key="4">
    <source>
        <dbReference type="Ensembl" id="ENSAOCP00000011324.1"/>
    </source>
</evidence>
<dbReference type="GeneID" id="111575174"/>
<proteinExistence type="inferred from homology"/>
<organism evidence="4 5">
    <name type="scientific">Amphiprion ocellaris</name>
    <name type="common">Clown anemonefish</name>
    <dbReference type="NCBI Taxonomy" id="80972"/>
    <lineage>
        <taxon>Eukaryota</taxon>
        <taxon>Metazoa</taxon>
        <taxon>Chordata</taxon>
        <taxon>Craniata</taxon>
        <taxon>Vertebrata</taxon>
        <taxon>Euteleostomi</taxon>
        <taxon>Actinopterygii</taxon>
        <taxon>Neopterygii</taxon>
        <taxon>Teleostei</taxon>
        <taxon>Neoteleostei</taxon>
        <taxon>Acanthomorphata</taxon>
        <taxon>Ovalentaria</taxon>
        <taxon>Pomacentridae</taxon>
        <taxon>Amphiprion</taxon>
    </lineage>
</organism>
<dbReference type="GO" id="GO:0006284">
    <property type="term" value="P:base-excision repair"/>
    <property type="evidence" value="ECO:0007669"/>
    <property type="project" value="TreeGrafter"/>
</dbReference>